<organism evidence="2 3">
    <name type="scientific">Aspergillus glaucus CBS 516.65</name>
    <dbReference type="NCBI Taxonomy" id="1160497"/>
    <lineage>
        <taxon>Eukaryota</taxon>
        <taxon>Fungi</taxon>
        <taxon>Dikarya</taxon>
        <taxon>Ascomycota</taxon>
        <taxon>Pezizomycotina</taxon>
        <taxon>Eurotiomycetes</taxon>
        <taxon>Eurotiomycetidae</taxon>
        <taxon>Eurotiales</taxon>
        <taxon>Aspergillaceae</taxon>
        <taxon>Aspergillus</taxon>
        <taxon>Aspergillus subgen. Aspergillus</taxon>
    </lineage>
</organism>
<keyword evidence="1" id="KW-0472">Membrane</keyword>
<feature type="transmembrane region" description="Helical" evidence="1">
    <location>
        <begin position="20"/>
        <end position="44"/>
    </location>
</feature>
<accession>A0A1L9VJS6</accession>
<proteinExistence type="predicted"/>
<reference evidence="3" key="1">
    <citation type="journal article" date="2017" name="Genome Biol.">
        <title>Comparative genomics reveals high biological diversity and specific adaptations in the industrially and medically important fungal genus Aspergillus.</title>
        <authorList>
            <person name="de Vries R.P."/>
            <person name="Riley R."/>
            <person name="Wiebenga A."/>
            <person name="Aguilar-Osorio G."/>
            <person name="Amillis S."/>
            <person name="Uchima C.A."/>
            <person name="Anderluh G."/>
            <person name="Asadollahi M."/>
            <person name="Askin M."/>
            <person name="Barry K."/>
            <person name="Battaglia E."/>
            <person name="Bayram O."/>
            <person name="Benocci T."/>
            <person name="Braus-Stromeyer S.A."/>
            <person name="Caldana C."/>
            <person name="Canovas D."/>
            <person name="Cerqueira G.C."/>
            <person name="Chen F."/>
            <person name="Chen W."/>
            <person name="Choi C."/>
            <person name="Clum A."/>
            <person name="Dos Santos R.A."/>
            <person name="Damasio A.R."/>
            <person name="Diallinas G."/>
            <person name="Emri T."/>
            <person name="Fekete E."/>
            <person name="Flipphi M."/>
            <person name="Freyberg S."/>
            <person name="Gallo A."/>
            <person name="Gournas C."/>
            <person name="Habgood R."/>
            <person name="Hainaut M."/>
            <person name="Harispe M.L."/>
            <person name="Henrissat B."/>
            <person name="Hilden K.S."/>
            <person name="Hope R."/>
            <person name="Hossain A."/>
            <person name="Karabika E."/>
            <person name="Karaffa L."/>
            <person name="Karanyi Z."/>
            <person name="Krasevec N."/>
            <person name="Kuo A."/>
            <person name="Kusch H."/>
            <person name="LaButti K."/>
            <person name="Lagendijk E.L."/>
            <person name="Lapidus A."/>
            <person name="Levasseur A."/>
            <person name="Lindquist E."/>
            <person name="Lipzen A."/>
            <person name="Logrieco A.F."/>
            <person name="MacCabe A."/>
            <person name="Maekelae M.R."/>
            <person name="Malavazi I."/>
            <person name="Melin P."/>
            <person name="Meyer V."/>
            <person name="Mielnichuk N."/>
            <person name="Miskei M."/>
            <person name="Molnar A.P."/>
            <person name="Mule G."/>
            <person name="Ngan C.Y."/>
            <person name="Orejas M."/>
            <person name="Orosz E."/>
            <person name="Ouedraogo J.P."/>
            <person name="Overkamp K.M."/>
            <person name="Park H.-S."/>
            <person name="Perrone G."/>
            <person name="Piumi F."/>
            <person name="Punt P.J."/>
            <person name="Ram A.F."/>
            <person name="Ramon A."/>
            <person name="Rauscher S."/>
            <person name="Record E."/>
            <person name="Riano-Pachon D.M."/>
            <person name="Robert V."/>
            <person name="Roehrig J."/>
            <person name="Ruller R."/>
            <person name="Salamov A."/>
            <person name="Salih N.S."/>
            <person name="Samson R.A."/>
            <person name="Sandor E."/>
            <person name="Sanguinetti M."/>
            <person name="Schuetze T."/>
            <person name="Sepcic K."/>
            <person name="Shelest E."/>
            <person name="Sherlock G."/>
            <person name="Sophianopoulou V."/>
            <person name="Squina F.M."/>
            <person name="Sun H."/>
            <person name="Susca A."/>
            <person name="Todd R.B."/>
            <person name="Tsang A."/>
            <person name="Unkles S.E."/>
            <person name="van de Wiele N."/>
            <person name="van Rossen-Uffink D."/>
            <person name="Oliveira J.V."/>
            <person name="Vesth T.C."/>
            <person name="Visser J."/>
            <person name="Yu J.-H."/>
            <person name="Zhou M."/>
            <person name="Andersen M.R."/>
            <person name="Archer D.B."/>
            <person name="Baker S.E."/>
            <person name="Benoit I."/>
            <person name="Brakhage A.A."/>
            <person name="Braus G.H."/>
            <person name="Fischer R."/>
            <person name="Frisvad J.C."/>
            <person name="Goldman G.H."/>
            <person name="Houbraken J."/>
            <person name="Oakley B."/>
            <person name="Pocsi I."/>
            <person name="Scazzocchio C."/>
            <person name="Seiboth B."/>
            <person name="vanKuyk P.A."/>
            <person name="Wortman J."/>
            <person name="Dyer P.S."/>
            <person name="Grigoriev I.V."/>
        </authorList>
    </citation>
    <scope>NUCLEOTIDE SEQUENCE [LARGE SCALE GENOMIC DNA]</scope>
    <source>
        <strain evidence="3">CBS 516.65</strain>
    </source>
</reference>
<dbReference type="RefSeq" id="XP_022400852.1">
    <property type="nucleotide sequence ID" value="XM_022546563.1"/>
</dbReference>
<name>A0A1L9VJS6_ASPGL</name>
<evidence type="ECO:0000256" key="1">
    <source>
        <dbReference type="SAM" id="Phobius"/>
    </source>
</evidence>
<dbReference type="Proteomes" id="UP000184300">
    <property type="component" value="Unassembled WGS sequence"/>
</dbReference>
<dbReference type="VEuPathDB" id="FungiDB:ASPGLDRAFT_46968"/>
<protein>
    <submittedName>
        <fullName evidence="2">Uncharacterized protein</fullName>
    </submittedName>
</protein>
<keyword evidence="1" id="KW-0812">Transmembrane</keyword>
<dbReference type="GeneID" id="34462824"/>
<keyword evidence="1" id="KW-1133">Transmembrane helix</keyword>
<dbReference type="AlphaFoldDB" id="A0A1L9VJS6"/>
<gene>
    <name evidence="2" type="ORF">ASPGLDRAFT_46968</name>
</gene>
<keyword evidence="3" id="KW-1185">Reference proteome</keyword>
<sequence length="71" mass="7885">MAVTQRTGLDDKSKIQIPRIPSVLSSFSLLFLIPVLVVMTNLAITLMVPPTMSRTGWYGQAFIDMRVLFTG</sequence>
<evidence type="ECO:0000313" key="2">
    <source>
        <dbReference type="EMBL" id="OJJ84154.1"/>
    </source>
</evidence>
<evidence type="ECO:0000313" key="3">
    <source>
        <dbReference type="Proteomes" id="UP000184300"/>
    </source>
</evidence>
<dbReference type="EMBL" id="KV878897">
    <property type="protein sequence ID" value="OJJ84154.1"/>
    <property type="molecule type" value="Genomic_DNA"/>
</dbReference>